<dbReference type="Pfam" id="PF01047">
    <property type="entry name" value="MarR"/>
    <property type="match status" value="1"/>
</dbReference>
<dbReference type="GO" id="GO:0003677">
    <property type="term" value="F:DNA binding"/>
    <property type="evidence" value="ECO:0007669"/>
    <property type="project" value="UniProtKB-KW"/>
</dbReference>
<comment type="caution">
    <text evidence="5">The sequence shown here is derived from an EMBL/GenBank/DDBJ whole genome shotgun (WGS) entry which is preliminary data.</text>
</comment>
<dbReference type="PANTHER" id="PTHR42756:SF1">
    <property type="entry name" value="TRANSCRIPTIONAL REPRESSOR OF EMRAB OPERON"/>
    <property type="match status" value="1"/>
</dbReference>
<dbReference type="PRINTS" id="PR00598">
    <property type="entry name" value="HTHMARR"/>
</dbReference>
<evidence type="ECO:0000313" key="5">
    <source>
        <dbReference type="EMBL" id="KIX12462.1"/>
    </source>
</evidence>
<dbReference type="InterPro" id="IPR036390">
    <property type="entry name" value="WH_DNA-bd_sf"/>
</dbReference>
<dbReference type="OrthoDB" id="7427954at2"/>
<dbReference type="Gene3D" id="1.10.10.10">
    <property type="entry name" value="Winged helix-like DNA-binding domain superfamily/Winged helix DNA-binding domain"/>
    <property type="match status" value="1"/>
</dbReference>
<dbReference type="InterPro" id="IPR036388">
    <property type="entry name" value="WH-like_DNA-bd_sf"/>
</dbReference>
<feature type="domain" description="HTH marR-type" evidence="4">
    <location>
        <begin position="14"/>
        <end position="143"/>
    </location>
</feature>
<dbReference type="AlphaFoldDB" id="A0A0D2GC53"/>
<evidence type="ECO:0000256" key="1">
    <source>
        <dbReference type="ARBA" id="ARBA00023015"/>
    </source>
</evidence>
<dbReference type="InterPro" id="IPR023187">
    <property type="entry name" value="Tscrpt_reg_MarR-type_CS"/>
</dbReference>
<dbReference type="Proteomes" id="UP000032233">
    <property type="component" value="Unassembled WGS sequence"/>
</dbReference>
<dbReference type="EMBL" id="AZAC01000032">
    <property type="protein sequence ID" value="KIX12462.1"/>
    <property type="molecule type" value="Genomic_DNA"/>
</dbReference>
<evidence type="ECO:0000259" key="4">
    <source>
        <dbReference type="PROSITE" id="PS50995"/>
    </source>
</evidence>
<keyword evidence="2" id="KW-0238">DNA-binding</keyword>
<dbReference type="InParanoid" id="A0A0D2GC53"/>
<dbReference type="FunCoup" id="A0A0D2GC53">
    <property type="interactions" value="205"/>
</dbReference>
<keyword evidence="6" id="KW-1185">Reference proteome</keyword>
<name>A0A0D2GC53_9BACT</name>
<dbReference type="InterPro" id="IPR000835">
    <property type="entry name" value="HTH_MarR-typ"/>
</dbReference>
<dbReference type="SMART" id="SM00347">
    <property type="entry name" value="HTH_MARR"/>
    <property type="match status" value="1"/>
</dbReference>
<dbReference type="GO" id="GO:0003700">
    <property type="term" value="F:DNA-binding transcription factor activity"/>
    <property type="evidence" value="ECO:0007669"/>
    <property type="project" value="InterPro"/>
</dbReference>
<keyword evidence="1" id="KW-0805">Transcription regulation</keyword>
<dbReference type="SUPFAM" id="SSF46785">
    <property type="entry name" value="Winged helix' DNA-binding domain"/>
    <property type="match status" value="1"/>
</dbReference>
<protein>
    <recommendedName>
        <fullName evidence="4">HTH marR-type domain-containing protein</fullName>
    </recommendedName>
</protein>
<evidence type="ECO:0000256" key="3">
    <source>
        <dbReference type="ARBA" id="ARBA00023163"/>
    </source>
</evidence>
<organism evidence="5 6">
    <name type="scientific">Dethiosulfatarculus sandiegensis</name>
    <dbReference type="NCBI Taxonomy" id="1429043"/>
    <lineage>
        <taxon>Bacteria</taxon>
        <taxon>Pseudomonadati</taxon>
        <taxon>Thermodesulfobacteriota</taxon>
        <taxon>Desulfarculia</taxon>
        <taxon>Desulfarculales</taxon>
        <taxon>Desulfarculaceae</taxon>
        <taxon>Dethiosulfatarculus</taxon>
    </lineage>
</organism>
<dbReference type="STRING" id="1429043.X474_19205"/>
<dbReference type="RefSeq" id="WP_052515346.1">
    <property type="nucleotide sequence ID" value="NZ_AZAC01000032.1"/>
</dbReference>
<keyword evidence="3" id="KW-0804">Transcription</keyword>
<evidence type="ECO:0000313" key="6">
    <source>
        <dbReference type="Proteomes" id="UP000032233"/>
    </source>
</evidence>
<proteinExistence type="predicted"/>
<dbReference type="PANTHER" id="PTHR42756">
    <property type="entry name" value="TRANSCRIPTIONAL REGULATOR, MARR"/>
    <property type="match status" value="1"/>
</dbReference>
<dbReference type="PROSITE" id="PS01117">
    <property type="entry name" value="HTH_MARR_1"/>
    <property type="match status" value="1"/>
</dbReference>
<accession>A0A0D2GC53</accession>
<dbReference type="PROSITE" id="PS50995">
    <property type="entry name" value="HTH_MARR_2"/>
    <property type="match status" value="1"/>
</dbReference>
<gene>
    <name evidence="5" type="ORF">X474_19205</name>
</gene>
<evidence type="ECO:0000256" key="2">
    <source>
        <dbReference type="ARBA" id="ARBA00023125"/>
    </source>
</evidence>
<sequence>MKFKGKEVRLSQRTGHLISLVAGLTQVNFDRRLKPYGVTRSQWIIMAAITEEGAETAADITKIMTLDATAVTRLVDRLEAKGLVRRIQDKADRRVNRLELTEEGQDLYPVLRDEADKTHDQFFGFLAETEEKHLAELLTRIKNNLSG</sequence>
<reference evidence="5 6" key="1">
    <citation type="submission" date="2013-11" db="EMBL/GenBank/DDBJ databases">
        <title>Metagenomic analysis of a methanogenic consortium involved in long chain n-alkane degradation.</title>
        <authorList>
            <person name="Davidova I.A."/>
            <person name="Callaghan A.V."/>
            <person name="Wawrik B."/>
            <person name="Pruitt S."/>
            <person name="Marks C."/>
            <person name="Duncan K.E."/>
            <person name="Suflita J.M."/>
        </authorList>
    </citation>
    <scope>NUCLEOTIDE SEQUENCE [LARGE SCALE GENOMIC DNA]</scope>
    <source>
        <strain evidence="5 6">SPR</strain>
    </source>
</reference>